<proteinExistence type="inferred from homology"/>
<dbReference type="UniPathway" id="UPA01057">
    <property type="reaction ID" value="UER00900"/>
</dbReference>
<dbReference type="EMBL" id="AJWN02000090">
    <property type="protein sequence ID" value="OEE58807.1"/>
    <property type="molecule type" value="Genomic_DNA"/>
</dbReference>
<sequence length="285" mass="31154">MSLRMPIFSEDSSLPSIGAQPVSASVLSARLLSSPSGNAKDKPALVFLHGLLGNGKDWQDVIDALGNDFNCLTIDLPGHGESQHIDVAGFDDTCALIATTIQYHLHQPFWLIGYSLGARLAMYLSAIQRESVGEGDARLAGLIIESGHTGLPIQERAARKDHDARWAARFEQEPIVDVLQDWYQQAVFSSLNHEQKQSLVAIRSDNLGVKVASMLRATSLAKQPILSQALKNSGLPLYYLCGENDHKFAALAKYSGFAFFTIPNAGHNIHTEQPALFSQHVKRLI</sequence>
<comment type="function">
    <text evidence="3">Catalyzes a proton abstraction reaction that results in 2,5-elimination of pyruvate from 2-succinyl-5-enolpyruvyl-6-hydroxy-3-cyclohexene-1-carboxylate (SEPHCHC) and the formation of 2-succinyl-6-hydroxy-2,4-cyclohexadiene-1-carboxylate (SHCHC).</text>
</comment>
<comment type="pathway">
    <text evidence="3">Quinol/quinone metabolism; menaquinone biosynthesis.</text>
</comment>
<evidence type="ECO:0000313" key="6">
    <source>
        <dbReference type="Proteomes" id="UP000095039"/>
    </source>
</evidence>
<name>A0A1E5BZW4_9GAMM</name>
<keyword evidence="6" id="KW-1185">Reference proteome</keyword>
<dbReference type="InterPro" id="IPR022485">
    <property type="entry name" value="SHCHC_synthase_MenH"/>
</dbReference>
<dbReference type="UniPathway" id="UPA00079"/>
<dbReference type="InterPro" id="IPR029058">
    <property type="entry name" value="AB_hydrolase_fold"/>
</dbReference>
<feature type="domain" description="AB hydrolase-1" evidence="4">
    <location>
        <begin position="43"/>
        <end position="272"/>
    </location>
</feature>
<dbReference type="PANTHER" id="PTHR42916">
    <property type="entry name" value="2-SUCCINYL-5-ENOLPYRUVYL-6-HYDROXY-3-CYCLOHEXENE-1-CARBOXYLATE SYNTHASE"/>
    <property type="match status" value="1"/>
</dbReference>
<comment type="caution">
    <text evidence="5">The sequence shown here is derived from an EMBL/GenBank/DDBJ whole genome shotgun (WGS) entry which is preliminary data.</text>
</comment>
<keyword evidence="2 3" id="KW-0456">Lyase</keyword>
<dbReference type="GO" id="GO:0009234">
    <property type="term" value="P:menaquinone biosynthetic process"/>
    <property type="evidence" value="ECO:0007669"/>
    <property type="project" value="UniProtKB-UniRule"/>
</dbReference>
<gene>
    <name evidence="3" type="primary">menH</name>
    <name evidence="5" type="ORF">A1OK_02035</name>
</gene>
<dbReference type="Proteomes" id="UP000095039">
    <property type="component" value="Unassembled WGS sequence"/>
</dbReference>
<keyword evidence="1 3" id="KW-0474">Menaquinone biosynthesis</keyword>
<dbReference type="InterPro" id="IPR000073">
    <property type="entry name" value="AB_hydrolase_1"/>
</dbReference>
<comment type="similarity">
    <text evidence="3">Belongs to the AB hydrolase superfamily. MenH family.</text>
</comment>
<protein>
    <recommendedName>
        <fullName evidence="3">Putative 2-succinyl-6-hydroxy-2,4-cyclohexadiene-1-carboxylate synthase</fullName>
        <shortName evidence="3">SHCHC synthase</shortName>
        <ecNumber evidence="3">4.2.99.20</ecNumber>
    </recommendedName>
</protein>
<dbReference type="RefSeq" id="WP_016961021.1">
    <property type="nucleotide sequence ID" value="NZ_AJWN02000090.1"/>
</dbReference>
<evidence type="ECO:0000256" key="1">
    <source>
        <dbReference type="ARBA" id="ARBA00022428"/>
    </source>
</evidence>
<comment type="subunit">
    <text evidence="3">Monomer.</text>
</comment>
<dbReference type="SUPFAM" id="SSF53474">
    <property type="entry name" value="alpha/beta-Hydrolases"/>
    <property type="match status" value="1"/>
</dbReference>
<accession>A0A1E5BZW4</accession>
<dbReference type="PANTHER" id="PTHR42916:SF1">
    <property type="entry name" value="PROTEIN PHYLLO, CHLOROPLASTIC"/>
    <property type="match status" value="1"/>
</dbReference>
<dbReference type="HAMAP" id="MF_01660">
    <property type="entry name" value="MenH"/>
    <property type="match status" value="1"/>
</dbReference>
<dbReference type="Pfam" id="PF00561">
    <property type="entry name" value="Abhydrolase_1"/>
    <property type="match status" value="1"/>
</dbReference>
<reference evidence="5 6" key="1">
    <citation type="journal article" date="2012" name="Science">
        <title>Ecological populations of bacteria act as socially cohesive units of antibiotic production and resistance.</title>
        <authorList>
            <person name="Cordero O.X."/>
            <person name="Wildschutte H."/>
            <person name="Kirkup B."/>
            <person name="Proehl S."/>
            <person name="Ngo L."/>
            <person name="Hussain F."/>
            <person name="Le Roux F."/>
            <person name="Mincer T."/>
            <person name="Polz M.F."/>
        </authorList>
    </citation>
    <scope>NUCLEOTIDE SEQUENCE [LARGE SCALE GENOMIC DNA]</scope>
    <source>
        <strain evidence="5 6">FF-454</strain>
    </source>
</reference>
<dbReference type="AlphaFoldDB" id="A0A1E5BZW4"/>
<evidence type="ECO:0000259" key="4">
    <source>
        <dbReference type="Pfam" id="PF00561"/>
    </source>
</evidence>
<comment type="catalytic activity">
    <reaction evidence="3">
        <text>5-enolpyruvoyl-6-hydroxy-2-succinyl-cyclohex-3-ene-1-carboxylate = (1R,6R)-6-hydroxy-2-succinyl-cyclohexa-2,4-diene-1-carboxylate + pyruvate</text>
        <dbReference type="Rhea" id="RHEA:25597"/>
        <dbReference type="ChEBI" id="CHEBI:15361"/>
        <dbReference type="ChEBI" id="CHEBI:58689"/>
        <dbReference type="ChEBI" id="CHEBI:58818"/>
        <dbReference type="EC" id="4.2.99.20"/>
    </reaction>
</comment>
<evidence type="ECO:0000256" key="3">
    <source>
        <dbReference type="HAMAP-Rule" id="MF_01660"/>
    </source>
</evidence>
<evidence type="ECO:0000256" key="2">
    <source>
        <dbReference type="ARBA" id="ARBA00023239"/>
    </source>
</evidence>
<dbReference type="Gene3D" id="3.40.50.1820">
    <property type="entry name" value="alpha/beta hydrolase"/>
    <property type="match status" value="1"/>
</dbReference>
<evidence type="ECO:0000313" key="5">
    <source>
        <dbReference type="EMBL" id="OEE58807.1"/>
    </source>
</evidence>
<dbReference type="NCBIfam" id="NF008340">
    <property type="entry name" value="PRK11126.1"/>
    <property type="match status" value="1"/>
</dbReference>
<dbReference type="NCBIfam" id="TIGR03695">
    <property type="entry name" value="menH_SHCHC"/>
    <property type="match status" value="1"/>
</dbReference>
<comment type="pathway">
    <text evidence="3">Quinol/quinone metabolism; 1,4-dihydroxy-2-naphthoate biosynthesis; 1,4-dihydroxy-2-naphthoate from chorismate: step 3/7.</text>
</comment>
<dbReference type="GO" id="GO:0070205">
    <property type="term" value="F:2-succinyl-6-hydroxy-2,4-cyclohexadiene-1-carboxylate synthase activity"/>
    <property type="evidence" value="ECO:0007669"/>
    <property type="project" value="UniProtKB-UniRule"/>
</dbReference>
<organism evidence="5 6">
    <name type="scientific">Enterovibrio norvegicus FF-454</name>
    <dbReference type="NCBI Taxonomy" id="1185651"/>
    <lineage>
        <taxon>Bacteria</taxon>
        <taxon>Pseudomonadati</taxon>
        <taxon>Pseudomonadota</taxon>
        <taxon>Gammaproteobacteria</taxon>
        <taxon>Vibrionales</taxon>
        <taxon>Vibrionaceae</taxon>
        <taxon>Enterovibrio</taxon>
    </lineage>
</organism>
<dbReference type="EC" id="4.2.99.20" evidence="3"/>